<dbReference type="PANTHER" id="PTHR11455:SF9">
    <property type="entry name" value="CRYPTOCHROME CIRCADIAN CLOCK 5 ISOFORM X1"/>
    <property type="match status" value="1"/>
</dbReference>
<dbReference type="InterPro" id="IPR002081">
    <property type="entry name" value="Cryptochrome/DNA_photolyase_1"/>
</dbReference>
<dbReference type="SUPFAM" id="SSF48173">
    <property type="entry name" value="Cryptochrome/photolyase FAD-binding domain"/>
    <property type="match status" value="1"/>
</dbReference>
<dbReference type="InterPro" id="IPR014729">
    <property type="entry name" value="Rossmann-like_a/b/a_fold"/>
</dbReference>
<dbReference type="InterPro" id="IPR005101">
    <property type="entry name" value="Cryptochr/Photolyase_FAD-bd"/>
</dbReference>
<dbReference type="Gene3D" id="1.10.579.10">
    <property type="entry name" value="DNA Cyclobutane Dipyrimidine Photolyase, subunit A, domain 3"/>
    <property type="match status" value="1"/>
</dbReference>
<dbReference type="PRINTS" id="PR00147">
    <property type="entry name" value="DNAPHOTLYASE"/>
</dbReference>
<keyword evidence="7" id="KW-0456">Lyase</keyword>
<dbReference type="EMBL" id="JBHSBN010000027">
    <property type="protein sequence ID" value="MFC4109717.1"/>
    <property type="molecule type" value="Genomic_DNA"/>
</dbReference>
<evidence type="ECO:0000313" key="7">
    <source>
        <dbReference type="EMBL" id="MFC4109717.1"/>
    </source>
</evidence>
<keyword evidence="4 5" id="KW-0157">Chromophore</keyword>
<comment type="similarity">
    <text evidence="5">Belongs to the DNA photolyase family.</text>
</comment>
<dbReference type="SUPFAM" id="SSF52425">
    <property type="entry name" value="Cryptochrome/photolyase, N-terminal domain"/>
    <property type="match status" value="1"/>
</dbReference>
<keyword evidence="8" id="KW-1185">Reference proteome</keyword>
<dbReference type="InterPro" id="IPR018394">
    <property type="entry name" value="DNA_photolyase_1_CS_C"/>
</dbReference>
<organism evidence="7 8">
    <name type="scientific">Micromonospora zhanjiangensis</name>
    <dbReference type="NCBI Taxonomy" id="1522057"/>
    <lineage>
        <taxon>Bacteria</taxon>
        <taxon>Bacillati</taxon>
        <taxon>Actinomycetota</taxon>
        <taxon>Actinomycetes</taxon>
        <taxon>Micromonosporales</taxon>
        <taxon>Micromonosporaceae</taxon>
        <taxon>Micromonospora</taxon>
    </lineage>
</organism>
<dbReference type="Pfam" id="PF00875">
    <property type="entry name" value="DNA_photolyase"/>
    <property type="match status" value="1"/>
</dbReference>
<evidence type="ECO:0000259" key="6">
    <source>
        <dbReference type="PROSITE" id="PS51645"/>
    </source>
</evidence>
<evidence type="ECO:0000256" key="3">
    <source>
        <dbReference type="ARBA" id="ARBA00022827"/>
    </source>
</evidence>
<dbReference type="PROSITE" id="PS00394">
    <property type="entry name" value="DNA_PHOTOLYASES_1_1"/>
    <property type="match status" value="1"/>
</dbReference>
<comment type="caution">
    <text evidence="7">The sequence shown here is derived from an EMBL/GenBank/DDBJ whole genome shotgun (WGS) entry which is preliminary data.</text>
</comment>
<protein>
    <submittedName>
        <fullName evidence="7">Cryptochrome/photolyase family protein</fullName>
        <ecNumber evidence="7">4.1.99.3</ecNumber>
    </submittedName>
</protein>
<accession>A0ABV8KUV2</accession>
<dbReference type="RefSeq" id="WP_377551454.1">
    <property type="nucleotide sequence ID" value="NZ_JBHSBN010000027.1"/>
</dbReference>
<dbReference type="EC" id="4.1.99.3" evidence="7"/>
<sequence>MTGRTAVVLFTRDLRVRDNPALAAACAGFERVVPLFVLDPGLAGRSANRDRFLHECLADLRAALRDLGGDLVLRHGDPVAETIRLAREFDAEGVAVAGDVSRYARARERRLRAECDRHRMSLRIFPGVTVVDPGALRPSGGGDHFKVFTPYHRAWLAADWRAEVATPDRIRLPAGIRVGDLPAPPAGDSPHVVPGGAGAGRDRLRRFARLAPGYGDRHDDLAGDGTSHLSPYLRFGCLSPLAVARAVGDRDGPFVRQVCWRDFYYQVALARPGLATEALRARAADDWRTDDDAFTAWADGRTGVPVVDAGMRQLHAEGWMHNRARLIAGAFLTKYLRLDWRSGLRVFDRWLVDGDVPNNSGNWQWVAGAGFDTRPHRGFNPIRQAERYDPDGDYVRRYVPELAAVAGKAVHQPWRLPPALRRTLDYPPPLEPAGAEPAWLR</sequence>
<dbReference type="InterPro" id="IPR036155">
    <property type="entry name" value="Crypto/Photolyase_N_sf"/>
</dbReference>
<evidence type="ECO:0000313" key="8">
    <source>
        <dbReference type="Proteomes" id="UP001595868"/>
    </source>
</evidence>
<keyword evidence="3 5" id="KW-0274">FAD</keyword>
<dbReference type="GO" id="GO:0003904">
    <property type="term" value="F:deoxyribodipyrimidine photo-lyase activity"/>
    <property type="evidence" value="ECO:0007669"/>
    <property type="project" value="UniProtKB-EC"/>
</dbReference>
<dbReference type="Gene3D" id="3.40.50.620">
    <property type="entry name" value="HUPs"/>
    <property type="match status" value="1"/>
</dbReference>
<dbReference type="Pfam" id="PF03441">
    <property type="entry name" value="FAD_binding_7"/>
    <property type="match status" value="1"/>
</dbReference>
<proteinExistence type="inferred from homology"/>
<name>A0ABV8KUV2_9ACTN</name>
<gene>
    <name evidence="7" type="ORF">ACFOX0_27760</name>
</gene>
<evidence type="ECO:0000256" key="4">
    <source>
        <dbReference type="ARBA" id="ARBA00022991"/>
    </source>
</evidence>
<feature type="domain" description="Photolyase/cryptochrome alpha/beta" evidence="6">
    <location>
        <begin position="4"/>
        <end position="130"/>
    </location>
</feature>
<dbReference type="PANTHER" id="PTHR11455">
    <property type="entry name" value="CRYPTOCHROME"/>
    <property type="match status" value="1"/>
</dbReference>
<evidence type="ECO:0000256" key="1">
    <source>
        <dbReference type="ARBA" id="ARBA00001974"/>
    </source>
</evidence>
<reference evidence="8" key="1">
    <citation type="journal article" date="2019" name="Int. J. Syst. Evol. Microbiol.">
        <title>The Global Catalogue of Microorganisms (GCM) 10K type strain sequencing project: providing services to taxonomists for standard genome sequencing and annotation.</title>
        <authorList>
            <consortium name="The Broad Institute Genomics Platform"/>
            <consortium name="The Broad Institute Genome Sequencing Center for Infectious Disease"/>
            <person name="Wu L."/>
            <person name="Ma J."/>
        </authorList>
    </citation>
    <scope>NUCLEOTIDE SEQUENCE [LARGE SCALE GENOMIC DNA]</scope>
    <source>
        <strain evidence="8">2902at01</strain>
    </source>
</reference>
<dbReference type="Proteomes" id="UP001595868">
    <property type="component" value="Unassembled WGS sequence"/>
</dbReference>
<keyword evidence="2 5" id="KW-0285">Flavoprotein</keyword>
<dbReference type="Gene3D" id="1.25.40.80">
    <property type="match status" value="1"/>
</dbReference>
<evidence type="ECO:0000256" key="2">
    <source>
        <dbReference type="ARBA" id="ARBA00022630"/>
    </source>
</evidence>
<comment type="cofactor">
    <cofactor evidence="1">
        <name>FAD</name>
        <dbReference type="ChEBI" id="CHEBI:57692"/>
    </cofactor>
</comment>
<evidence type="ECO:0000256" key="5">
    <source>
        <dbReference type="RuleBase" id="RU004182"/>
    </source>
</evidence>
<dbReference type="InterPro" id="IPR036134">
    <property type="entry name" value="Crypto/Photolyase_FAD-like_sf"/>
</dbReference>
<dbReference type="InterPro" id="IPR006050">
    <property type="entry name" value="DNA_photolyase_N"/>
</dbReference>
<dbReference type="PROSITE" id="PS51645">
    <property type="entry name" value="PHR_CRY_ALPHA_BETA"/>
    <property type="match status" value="1"/>
</dbReference>